<dbReference type="Proteomes" id="UP001324115">
    <property type="component" value="Unassembled WGS sequence"/>
</dbReference>
<evidence type="ECO:0000256" key="3">
    <source>
        <dbReference type="ARBA" id="ARBA00022801"/>
    </source>
</evidence>
<dbReference type="InterPro" id="IPR004808">
    <property type="entry name" value="AP_endonuc_1"/>
</dbReference>
<dbReference type="GO" id="GO:0008081">
    <property type="term" value="F:phosphoric diester hydrolase activity"/>
    <property type="evidence" value="ECO:0007669"/>
    <property type="project" value="TreeGrafter"/>
</dbReference>
<dbReference type="PANTHER" id="PTHR22748">
    <property type="entry name" value="AP ENDONUCLEASE"/>
    <property type="match status" value="1"/>
</dbReference>
<dbReference type="GO" id="GO:0005634">
    <property type="term" value="C:nucleus"/>
    <property type="evidence" value="ECO:0007669"/>
    <property type="project" value="TreeGrafter"/>
</dbReference>
<sequence length="164" mass="19210">MNLKIISWNVRGLNDKEKRLKICNFLRSWRADIVCFQETKLEWVNSGLVRSIWSCPFIDWLYLGSEGASGGILLMWDRRVVEKIEEAVGNFSISCRFKNVNDHFEWAFTGIYGPNLIRKRQFIWEELAGLISWWNLPWCLGGDFNVIRFPSKEIRGGKILSLHV</sequence>
<evidence type="ECO:0000259" key="6">
    <source>
        <dbReference type="Pfam" id="PF03372"/>
    </source>
</evidence>
<keyword evidence="3" id="KW-0378">Hydrolase</keyword>
<dbReference type="InterPro" id="IPR005135">
    <property type="entry name" value="Endo/exonuclease/phosphatase"/>
</dbReference>
<dbReference type="SUPFAM" id="SSF56219">
    <property type="entry name" value="DNase I-like"/>
    <property type="match status" value="1"/>
</dbReference>
<reference evidence="7 8" key="1">
    <citation type="journal article" date="2023" name="G3 (Bethesda)">
        <title>A haplotype-resolved chromosome-scale genome for Quercus rubra L. provides insights into the genetics of adaptive traits for red oak species.</title>
        <authorList>
            <person name="Kapoor B."/>
            <person name="Jenkins J."/>
            <person name="Schmutz J."/>
            <person name="Zhebentyayeva T."/>
            <person name="Kuelheim C."/>
            <person name="Coggeshall M."/>
            <person name="Heim C."/>
            <person name="Lasky J.R."/>
            <person name="Leites L."/>
            <person name="Islam-Faridi N."/>
            <person name="Romero-Severson J."/>
            <person name="DeLeo V.L."/>
            <person name="Lucas S.M."/>
            <person name="Lazic D."/>
            <person name="Gailing O."/>
            <person name="Carlson J."/>
            <person name="Staton M."/>
        </authorList>
    </citation>
    <scope>NUCLEOTIDE SEQUENCE [LARGE SCALE GENOMIC DNA]</scope>
    <source>
        <strain evidence="7">Pseudo-F2</strain>
    </source>
</reference>
<dbReference type="Gene3D" id="3.60.10.10">
    <property type="entry name" value="Endonuclease/exonuclease/phosphatase"/>
    <property type="match status" value="1"/>
</dbReference>
<feature type="domain" description="Endonuclease/exonuclease/phosphatase" evidence="6">
    <location>
        <begin position="6"/>
        <end position="146"/>
    </location>
</feature>
<evidence type="ECO:0000256" key="5">
    <source>
        <dbReference type="PIRSR" id="PIRSR604808-2"/>
    </source>
</evidence>
<dbReference type="GO" id="GO:0046872">
    <property type="term" value="F:metal ion binding"/>
    <property type="evidence" value="ECO:0007669"/>
    <property type="project" value="UniProtKB-KW"/>
</dbReference>
<dbReference type="PANTHER" id="PTHR22748:SF19">
    <property type="entry name" value="ENDONUCLEASE_EXONUCLEASE_PHOSPHATASE DOMAIN-CONTAINING PROTEIN"/>
    <property type="match status" value="1"/>
</dbReference>
<evidence type="ECO:0000256" key="2">
    <source>
        <dbReference type="ARBA" id="ARBA00022723"/>
    </source>
</evidence>
<comment type="caution">
    <text evidence="7">The sequence shown here is derived from an EMBL/GenBank/DDBJ whole genome shotgun (WGS) entry which is preliminary data.</text>
</comment>
<gene>
    <name evidence="7" type="ORF">RGQ29_000091</name>
</gene>
<organism evidence="7 8">
    <name type="scientific">Quercus rubra</name>
    <name type="common">Northern red oak</name>
    <name type="synonym">Quercus borealis</name>
    <dbReference type="NCBI Taxonomy" id="3512"/>
    <lineage>
        <taxon>Eukaryota</taxon>
        <taxon>Viridiplantae</taxon>
        <taxon>Streptophyta</taxon>
        <taxon>Embryophyta</taxon>
        <taxon>Tracheophyta</taxon>
        <taxon>Spermatophyta</taxon>
        <taxon>Magnoliopsida</taxon>
        <taxon>eudicotyledons</taxon>
        <taxon>Gunneridae</taxon>
        <taxon>Pentapetalae</taxon>
        <taxon>rosids</taxon>
        <taxon>fabids</taxon>
        <taxon>Fagales</taxon>
        <taxon>Fagaceae</taxon>
        <taxon>Quercus</taxon>
    </lineage>
</organism>
<dbReference type="GO" id="GO:0008311">
    <property type="term" value="F:double-stranded DNA 3'-5' DNA exonuclease activity"/>
    <property type="evidence" value="ECO:0007669"/>
    <property type="project" value="TreeGrafter"/>
</dbReference>
<accession>A0AAN7G4R8</accession>
<name>A0AAN7G4R8_QUERU</name>
<evidence type="ECO:0000313" key="8">
    <source>
        <dbReference type="Proteomes" id="UP001324115"/>
    </source>
</evidence>
<comment type="similarity">
    <text evidence="1">Belongs to the DNA repair enzymes AP/ExoA family.</text>
</comment>
<protein>
    <recommendedName>
        <fullName evidence="6">Endonuclease/exonuclease/phosphatase domain-containing protein</fullName>
    </recommendedName>
</protein>
<proteinExistence type="inferred from homology"/>
<keyword evidence="4 5" id="KW-0460">Magnesium</keyword>
<dbReference type="EMBL" id="JAXUIC010000001">
    <property type="protein sequence ID" value="KAK4605643.1"/>
    <property type="molecule type" value="Genomic_DNA"/>
</dbReference>
<evidence type="ECO:0000256" key="4">
    <source>
        <dbReference type="ARBA" id="ARBA00022842"/>
    </source>
</evidence>
<keyword evidence="5" id="KW-0464">Manganese</keyword>
<keyword evidence="2 5" id="KW-0479">Metal-binding</keyword>
<feature type="binding site" evidence="5">
    <location>
        <position position="38"/>
    </location>
    <ligand>
        <name>Mg(2+)</name>
        <dbReference type="ChEBI" id="CHEBI:18420"/>
        <label>1</label>
    </ligand>
</feature>
<feature type="binding site" evidence="5">
    <location>
        <position position="9"/>
    </location>
    <ligand>
        <name>Mg(2+)</name>
        <dbReference type="ChEBI" id="CHEBI:18420"/>
        <label>1</label>
    </ligand>
</feature>
<dbReference type="GO" id="GO:0003906">
    <property type="term" value="F:DNA-(apurinic or apyrimidinic site) endonuclease activity"/>
    <property type="evidence" value="ECO:0007669"/>
    <property type="project" value="TreeGrafter"/>
</dbReference>
<evidence type="ECO:0000256" key="1">
    <source>
        <dbReference type="ARBA" id="ARBA00007092"/>
    </source>
</evidence>
<dbReference type="InterPro" id="IPR036691">
    <property type="entry name" value="Endo/exonu/phosph_ase_sf"/>
</dbReference>
<dbReference type="Pfam" id="PF03372">
    <property type="entry name" value="Exo_endo_phos"/>
    <property type="match status" value="1"/>
</dbReference>
<dbReference type="GO" id="GO:0006284">
    <property type="term" value="P:base-excision repair"/>
    <property type="evidence" value="ECO:0007669"/>
    <property type="project" value="TreeGrafter"/>
</dbReference>
<evidence type="ECO:0000313" key="7">
    <source>
        <dbReference type="EMBL" id="KAK4605643.1"/>
    </source>
</evidence>
<keyword evidence="8" id="KW-1185">Reference proteome</keyword>
<comment type="cofactor">
    <cofactor evidence="5">
        <name>Mg(2+)</name>
        <dbReference type="ChEBI" id="CHEBI:18420"/>
    </cofactor>
    <cofactor evidence="5">
        <name>Mn(2+)</name>
        <dbReference type="ChEBI" id="CHEBI:29035"/>
    </cofactor>
    <text evidence="5">Probably binds two magnesium or manganese ions per subunit.</text>
</comment>
<dbReference type="AlphaFoldDB" id="A0AAN7G4R8"/>